<sequence>MRQSYQLCDWAYRKAEFCHKADFGVSSEDRSRISDLELIFRPTLNLEFINEGIKKILSLNSFVMVFGRSTKANLPPVSVSDVRKEYDTRIEQFLDGVGESSSRGFWSKEEPLQALFDWALRVRAKQRKTEQKLTEQTQAYNEQVDAYKRMEKNRQGLLKAKAELEGKHSKALSELHSIKRNHQDEIETLTLQHSTSMGDLETKMRDQRIAWETAFESQKQQNEQAIKRLMREHKREVDNMQNNYTVETQTLLSDHKAETTTMRERHEAERDRLIGQLLVNQDDSQEWPDDKLKARFLEMHRLVDSIASPQRQEFRFPADANIDSDLDPNGFFQRNKRGKGHYLVKSVIWGILQDHFFGMPFGFGAFGPGNVHEELLAAFNNWRRLCQGGENSDPIGSSDLNIFEVDRLANRWRTTTFQGVSHIGNEDTGDSHSTTYKLMAKNRETSKAQIVNYLSAVAALSQNIVKPDVEEEIRQTTRQAEEIALQFGIHSSKLLLLSPDHAWSGDPAPGLLKFTPGKENGVSRQTIVHCKGSPDR</sequence>
<organism evidence="1 2">
    <name type="scientific">Lindgomyces ingoldianus</name>
    <dbReference type="NCBI Taxonomy" id="673940"/>
    <lineage>
        <taxon>Eukaryota</taxon>
        <taxon>Fungi</taxon>
        <taxon>Dikarya</taxon>
        <taxon>Ascomycota</taxon>
        <taxon>Pezizomycotina</taxon>
        <taxon>Dothideomycetes</taxon>
        <taxon>Pleosporomycetidae</taxon>
        <taxon>Pleosporales</taxon>
        <taxon>Lindgomycetaceae</taxon>
        <taxon>Lindgomyces</taxon>
    </lineage>
</organism>
<protein>
    <submittedName>
        <fullName evidence="1">Uncharacterized protein</fullName>
    </submittedName>
</protein>
<comment type="caution">
    <text evidence="1">The sequence shown here is derived from an EMBL/GenBank/DDBJ whole genome shotgun (WGS) entry which is preliminary data.</text>
</comment>
<name>A0ACB6R5D3_9PLEO</name>
<accession>A0ACB6R5D3</accession>
<dbReference type="EMBL" id="MU003499">
    <property type="protein sequence ID" value="KAF2473742.1"/>
    <property type="molecule type" value="Genomic_DNA"/>
</dbReference>
<proteinExistence type="predicted"/>
<reference evidence="1" key="1">
    <citation type="journal article" date="2020" name="Stud. Mycol.">
        <title>101 Dothideomycetes genomes: a test case for predicting lifestyles and emergence of pathogens.</title>
        <authorList>
            <person name="Haridas S."/>
            <person name="Albert R."/>
            <person name="Binder M."/>
            <person name="Bloem J."/>
            <person name="Labutti K."/>
            <person name="Salamov A."/>
            <person name="Andreopoulos B."/>
            <person name="Baker S."/>
            <person name="Barry K."/>
            <person name="Bills G."/>
            <person name="Bluhm B."/>
            <person name="Cannon C."/>
            <person name="Castanera R."/>
            <person name="Culley D."/>
            <person name="Daum C."/>
            <person name="Ezra D."/>
            <person name="Gonzalez J."/>
            <person name="Henrissat B."/>
            <person name="Kuo A."/>
            <person name="Liang C."/>
            <person name="Lipzen A."/>
            <person name="Lutzoni F."/>
            <person name="Magnuson J."/>
            <person name="Mondo S."/>
            <person name="Nolan M."/>
            <person name="Ohm R."/>
            <person name="Pangilinan J."/>
            <person name="Park H.-J."/>
            <person name="Ramirez L."/>
            <person name="Alfaro M."/>
            <person name="Sun H."/>
            <person name="Tritt A."/>
            <person name="Yoshinaga Y."/>
            <person name="Zwiers L.-H."/>
            <person name="Turgeon B."/>
            <person name="Goodwin S."/>
            <person name="Spatafora J."/>
            <person name="Crous P."/>
            <person name="Grigoriev I."/>
        </authorList>
    </citation>
    <scope>NUCLEOTIDE SEQUENCE</scope>
    <source>
        <strain evidence="1">ATCC 200398</strain>
    </source>
</reference>
<gene>
    <name evidence="1" type="ORF">BDR25DRAFT_341027</name>
</gene>
<evidence type="ECO:0000313" key="2">
    <source>
        <dbReference type="Proteomes" id="UP000799755"/>
    </source>
</evidence>
<dbReference type="Proteomes" id="UP000799755">
    <property type="component" value="Unassembled WGS sequence"/>
</dbReference>
<evidence type="ECO:0000313" key="1">
    <source>
        <dbReference type="EMBL" id="KAF2473742.1"/>
    </source>
</evidence>
<keyword evidence="2" id="KW-1185">Reference proteome</keyword>